<evidence type="ECO:0000256" key="1">
    <source>
        <dbReference type="ARBA" id="ARBA00004442"/>
    </source>
</evidence>
<proteinExistence type="inferred from homology"/>
<sequence>MVGFSLTSCSEEFIDTDFGNSEQAETITSVEKLQSFVTGAYGSMRAVGYYGAQFPLFAEVRSDEMFTRRAAGYFTSVGNLSMTSTDQYTTGPYNAMYGVVAKANIVINSPDNLTWSQTLNQATIQDKVNKVKGEAYAIRALAFFDLLRLYGQQYSGGTKGVVIPTKYDPKANMARASVAETQAQIEADFDKALSLLSGNQFTDTANRTELNEYSVKALMTRYYLYKGNYAKVRQYVTDIVAAATAESIYSVALKDSYVISWTLNNASTNSMFELAVGTANAYGASGMNAYMNFKGAYRNMGVLAATYGSYTASDVRRGPGTFATASGIRYILHKYPDDSGADNLKLVRYEEVLLNGAEAELPSNGGSQSKADSYYNMVATNRGLAPAATIDINAVKDERRRELLGEGFRMWDLLRWGQSVPVYGSAGTGNPVMLNIGDTRLAFPIPQAETNVSGTLVAPNPGYDNSL</sequence>
<organism evidence="8 9">
    <name type="scientific">Chryseobacterium indologenes</name>
    <name type="common">Flavobacterium indologenes</name>
    <dbReference type="NCBI Taxonomy" id="253"/>
    <lineage>
        <taxon>Bacteria</taxon>
        <taxon>Pseudomonadati</taxon>
        <taxon>Bacteroidota</taxon>
        <taxon>Flavobacteriia</taxon>
        <taxon>Flavobacteriales</taxon>
        <taxon>Weeksellaceae</taxon>
        <taxon>Chryseobacterium group</taxon>
        <taxon>Chryseobacterium</taxon>
    </lineage>
</organism>
<evidence type="ECO:0008006" key="10">
    <source>
        <dbReference type="Google" id="ProtNLM"/>
    </source>
</evidence>
<dbReference type="GO" id="GO:0009279">
    <property type="term" value="C:cell outer membrane"/>
    <property type="evidence" value="ECO:0007669"/>
    <property type="project" value="UniProtKB-SubCell"/>
</dbReference>
<dbReference type="OrthoDB" id="630434at2"/>
<dbReference type="SUPFAM" id="SSF48452">
    <property type="entry name" value="TPR-like"/>
    <property type="match status" value="1"/>
</dbReference>
<evidence type="ECO:0000256" key="4">
    <source>
        <dbReference type="ARBA" id="ARBA00023136"/>
    </source>
</evidence>
<evidence type="ECO:0000256" key="5">
    <source>
        <dbReference type="ARBA" id="ARBA00023237"/>
    </source>
</evidence>
<dbReference type="Gene3D" id="1.25.40.900">
    <property type="match status" value="1"/>
</dbReference>
<evidence type="ECO:0000259" key="6">
    <source>
        <dbReference type="Pfam" id="PF07980"/>
    </source>
</evidence>
<keyword evidence="4" id="KW-0472">Membrane</keyword>
<evidence type="ECO:0000313" key="9">
    <source>
        <dbReference type="Proteomes" id="UP000037953"/>
    </source>
</evidence>
<reference evidence="8 9" key="1">
    <citation type="journal article" date="2015" name="Genom Data">
        <title>Draft genome sequence of a multidrug-resistant Chryseobacterium indologenes isolate from Malaysia.</title>
        <authorList>
            <person name="Yu C.Y."/>
            <person name="Ang G.Y."/>
            <person name="Cheng H.J."/>
            <person name="Cheong Y.M."/>
            <person name="Yin W.F."/>
            <person name="Chan K.G."/>
        </authorList>
    </citation>
    <scope>NUCLEOTIDE SEQUENCE [LARGE SCALE GENOMIC DNA]</scope>
    <source>
        <strain evidence="8 9">CI_885</strain>
    </source>
</reference>
<accession>A0A0N0ZVF9</accession>
<dbReference type="Pfam" id="PF07980">
    <property type="entry name" value="SusD_RagB"/>
    <property type="match status" value="1"/>
</dbReference>
<dbReference type="EMBL" id="LJOD01000052">
    <property type="protein sequence ID" value="KPE48937.1"/>
    <property type="molecule type" value="Genomic_DNA"/>
</dbReference>
<keyword evidence="3" id="KW-0732">Signal</keyword>
<dbReference type="InterPro" id="IPR012944">
    <property type="entry name" value="SusD_RagB_dom"/>
</dbReference>
<dbReference type="Proteomes" id="UP000037953">
    <property type="component" value="Unassembled WGS sequence"/>
</dbReference>
<comment type="similarity">
    <text evidence="2">Belongs to the SusD family.</text>
</comment>
<dbReference type="AlphaFoldDB" id="A0A0N0ZVF9"/>
<dbReference type="InterPro" id="IPR011990">
    <property type="entry name" value="TPR-like_helical_dom_sf"/>
</dbReference>
<evidence type="ECO:0000256" key="3">
    <source>
        <dbReference type="ARBA" id="ARBA00022729"/>
    </source>
</evidence>
<dbReference type="Pfam" id="PF14322">
    <property type="entry name" value="SusD-like_3"/>
    <property type="match status" value="1"/>
</dbReference>
<name>A0A0N0ZVF9_CHRID</name>
<gene>
    <name evidence="8" type="ORF">AOB46_22705</name>
</gene>
<feature type="domain" description="SusD-like N-terminal" evidence="7">
    <location>
        <begin position="20"/>
        <end position="224"/>
    </location>
</feature>
<evidence type="ECO:0000313" key="8">
    <source>
        <dbReference type="EMBL" id="KPE48937.1"/>
    </source>
</evidence>
<dbReference type="Gene3D" id="1.25.40.390">
    <property type="match status" value="1"/>
</dbReference>
<protein>
    <recommendedName>
        <fullName evidence="10">RagB/SusD family nutrient uptake outer membrane protein</fullName>
    </recommendedName>
</protein>
<dbReference type="Gene3D" id="2.20.20.130">
    <property type="match status" value="1"/>
</dbReference>
<dbReference type="PATRIC" id="fig|253.9.peg.3862"/>
<feature type="domain" description="RagB/SusD" evidence="6">
    <location>
        <begin position="337"/>
        <end position="463"/>
    </location>
</feature>
<evidence type="ECO:0000256" key="2">
    <source>
        <dbReference type="ARBA" id="ARBA00006275"/>
    </source>
</evidence>
<comment type="caution">
    <text evidence="8">The sequence shown here is derived from an EMBL/GenBank/DDBJ whole genome shotgun (WGS) entry which is preliminary data.</text>
</comment>
<dbReference type="InterPro" id="IPR033985">
    <property type="entry name" value="SusD-like_N"/>
</dbReference>
<keyword evidence="5" id="KW-0998">Cell outer membrane</keyword>
<evidence type="ECO:0000259" key="7">
    <source>
        <dbReference type="Pfam" id="PF14322"/>
    </source>
</evidence>
<comment type="subcellular location">
    <subcellularLocation>
        <location evidence="1">Cell outer membrane</location>
    </subcellularLocation>
</comment>
<reference evidence="9" key="2">
    <citation type="submission" date="2015-09" db="EMBL/GenBank/DDBJ databases">
        <title>Draft genome sequence of a multidrug-resistant Chryseobacterium indologenes isolate from Malaysia.</title>
        <authorList>
            <person name="Yu C.Y."/>
            <person name="Ang G.Y."/>
            <person name="Chan K.-G."/>
        </authorList>
    </citation>
    <scope>NUCLEOTIDE SEQUENCE [LARGE SCALE GENOMIC DNA]</scope>
    <source>
        <strain evidence="9">CI_885</strain>
    </source>
</reference>